<sequence>MMLVKVVSRRESQMKRSCEAEQLGLDGVLQRASSRLLVVYFSASAPLAVWTCSRAPFCLLPSRPRILACACLLTPLMSYSAIFLSLCLPACIFGLHCVCFRNMVSVPSPQEKCIANAQLRL</sequence>
<reference evidence="2" key="1">
    <citation type="submission" date="2023-06" db="EMBL/GenBank/DDBJ databases">
        <title>Genome-scale phylogeny and comparative genomics of the fungal order Sordariales.</title>
        <authorList>
            <consortium name="Lawrence Berkeley National Laboratory"/>
            <person name="Hensen N."/>
            <person name="Bonometti L."/>
            <person name="Westerberg I."/>
            <person name="Brannstrom I.O."/>
            <person name="Guillou S."/>
            <person name="Cros-Aarteil S."/>
            <person name="Calhoun S."/>
            <person name="Haridas S."/>
            <person name="Kuo A."/>
            <person name="Mondo S."/>
            <person name="Pangilinan J."/>
            <person name="Riley R."/>
            <person name="Labutti K."/>
            <person name="Andreopoulos B."/>
            <person name="Lipzen A."/>
            <person name="Chen C."/>
            <person name="Yanf M."/>
            <person name="Daum C."/>
            <person name="Ng V."/>
            <person name="Clum A."/>
            <person name="Steindorff A."/>
            <person name="Ohm R."/>
            <person name="Martin F."/>
            <person name="Silar P."/>
            <person name="Natvig D."/>
            <person name="Lalanne C."/>
            <person name="Gautier V."/>
            <person name="Ament-Velasquez S.L."/>
            <person name="Kruys A."/>
            <person name="Hutchinson M.I."/>
            <person name="Powell A.J."/>
            <person name="Barry K."/>
            <person name="Miller A.N."/>
            <person name="Grigoriev I.V."/>
            <person name="Debuchy R."/>
            <person name="Gladieux P."/>
            <person name="Thoren M.H."/>
            <person name="Johannesson H."/>
        </authorList>
    </citation>
    <scope>NUCLEOTIDE SEQUENCE</scope>
    <source>
        <strain evidence="2">CBS 606.72</strain>
    </source>
</reference>
<proteinExistence type="predicted"/>
<feature type="transmembrane region" description="Helical" evidence="1">
    <location>
        <begin position="77"/>
        <end position="100"/>
    </location>
</feature>
<keyword evidence="3" id="KW-1185">Reference proteome</keyword>
<keyword evidence="1" id="KW-1133">Transmembrane helix</keyword>
<dbReference type="EMBL" id="JAULSU010000002">
    <property type="protein sequence ID" value="KAK0626061.1"/>
    <property type="molecule type" value="Genomic_DNA"/>
</dbReference>
<evidence type="ECO:0000313" key="2">
    <source>
        <dbReference type="EMBL" id="KAK0626061.1"/>
    </source>
</evidence>
<name>A0AA40C5D2_9PEZI</name>
<gene>
    <name evidence="2" type="ORF">B0T14DRAFT_92743</name>
</gene>
<keyword evidence="1" id="KW-0812">Transmembrane</keyword>
<evidence type="ECO:0000256" key="1">
    <source>
        <dbReference type="SAM" id="Phobius"/>
    </source>
</evidence>
<dbReference type="AlphaFoldDB" id="A0AA40C5D2"/>
<dbReference type="Proteomes" id="UP001175000">
    <property type="component" value="Unassembled WGS sequence"/>
</dbReference>
<protein>
    <recommendedName>
        <fullName evidence="4">Transmembrane protein</fullName>
    </recommendedName>
</protein>
<feature type="transmembrane region" description="Helical" evidence="1">
    <location>
        <begin position="37"/>
        <end position="57"/>
    </location>
</feature>
<accession>A0AA40C5D2</accession>
<organism evidence="2 3">
    <name type="scientific">Immersiella caudata</name>
    <dbReference type="NCBI Taxonomy" id="314043"/>
    <lineage>
        <taxon>Eukaryota</taxon>
        <taxon>Fungi</taxon>
        <taxon>Dikarya</taxon>
        <taxon>Ascomycota</taxon>
        <taxon>Pezizomycotina</taxon>
        <taxon>Sordariomycetes</taxon>
        <taxon>Sordariomycetidae</taxon>
        <taxon>Sordariales</taxon>
        <taxon>Lasiosphaeriaceae</taxon>
        <taxon>Immersiella</taxon>
    </lineage>
</organism>
<evidence type="ECO:0000313" key="3">
    <source>
        <dbReference type="Proteomes" id="UP001175000"/>
    </source>
</evidence>
<evidence type="ECO:0008006" key="4">
    <source>
        <dbReference type="Google" id="ProtNLM"/>
    </source>
</evidence>
<keyword evidence="1" id="KW-0472">Membrane</keyword>
<comment type="caution">
    <text evidence="2">The sequence shown here is derived from an EMBL/GenBank/DDBJ whole genome shotgun (WGS) entry which is preliminary data.</text>
</comment>